<dbReference type="RefSeq" id="WP_139234608.1">
    <property type="nucleotide sequence ID" value="NZ_FPBV01000006.1"/>
</dbReference>
<dbReference type="EMBL" id="FPBV01000006">
    <property type="protein sequence ID" value="SFU72003.1"/>
    <property type="molecule type" value="Genomic_DNA"/>
</dbReference>
<protein>
    <submittedName>
        <fullName evidence="2">Uncharacterized protein</fullName>
    </submittedName>
</protein>
<keyword evidence="3" id="KW-1185">Reference proteome</keyword>
<dbReference type="STRING" id="392015.SAMN05421543_106207"/>
<organism evidence="2 3">
    <name type="scientific">Alicyclobacillus macrosporangiidus</name>
    <dbReference type="NCBI Taxonomy" id="392015"/>
    <lineage>
        <taxon>Bacteria</taxon>
        <taxon>Bacillati</taxon>
        <taxon>Bacillota</taxon>
        <taxon>Bacilli</taxon>
        <taxon>Bacillales</taxon>
        <taxon>Alicyclobacillaceae</taxon>
        <taxon>Alicyclobacillus</taxon>
    </lineage>
</organism>
<gene>
    <name evidence="2" type="ORF">SAMN05421543_106207</name>
</gene>
<feature type="region of interest" description="Disordered" evidence="1">
    <location>
        <begin position="116"/>
        <end position="136"/>
    </location>
</feature>
<sequence length="136" mass="14658">MYNAPPGRSLSTDKDFFMCGGMKDGGVRLVVVAGEGMRARLRAGSLASVYGTLLPWVQELSFALLTVRRDCTILVANAAKRPDAARTLPRIPSVLPDGRHTLLAASLQVFSVPSTRLGSPVSRRKEDVRDSHPVGQ</sequence>
<evidence type="ECO:0000313" key="3">
    <source>
        <dbReference type="Proteomes" id="UP000183508"/>
    </source>
</evidence>
<evidence type="ECO:0000256" key="1">
    <source>
        <dbReference type="SAM" id="MobiDB-lite"/>
    </source>
</evidence>
<reference evidence="3" key="1">
    <citation type="submission" date="2016-10" db="EMBL/GenBank/DDBJ databases">
        <authorList>
            <person name="Varghese N."/>
        </authorList>
    </citation>
    <scope>NUCLEOTIDE SEQUENCE [LARGE SCALE GENOMIC DNA]</scope>
    <source>
        <strain evidence="3">DSM 17980</strain>
    </source>
</reference>
<proteinExistence type="predicted"/>
<evidence type="ECO:0000313" key="2">
    <source>
        <dbReference type="EMBL" id="SFU72003.1"/>
    </source>
</evidence>
<name>A0A1I7IGD9_9BACL</name>
<dbReference type="AlphaFoldDB" id="A0A1I7IGD9"/>
<feature type="compositionally biased region" description="Basic and acidic residues" evidence="1">
    <location>
        <begin position="123"/>
        <end position="136"/>
    </location>
</feature>
<accession>A0A1I7IGD9</accession>
<dbReference type="Proteomes" id="UP000183508">
    <property type="component" value="Unassembled WGS sequence"/>
</dbReference>